<dbReference type="EMBL" id="CADEPI010000344">
    <property type="protein sequence ID" value="CAB3384278.1"/>
    <property type="molecule type" value="Genomic_DNA"/>
</dbReference>
<proteinExistence type="predicted"/>
<evidence type="ECO:0000313" key="2">
    <source>
        <dbReference type="Proteomes" id="UP000494165"/>
    </source>
</evidence>
<accession>A0A8S1DU08</accession>
<keyword evidence="2" id="KW-1185">Reference proteome</keyword>
<organism evidence="1 2">
    <name type="scientific">Cloeon dipterum</name>
    <dbReference type="NCBI Taxonomy" id="197152"/>
    <lineage>
        <taxon>Eukaryota</taxon>
        <taxon>Metazoa</taxon>
        <taxon>Ecdysozoa</taxon>
        <taxon>Arthropoda</taxon>
        <taxon>Hexapoda</taxon>
        <taxon>Insecta</taxon>
        <taxon>Pterygota</taxon>
        <taxon>Palaeoptera</taxon>
        <taxon>Ephemeroptera</taxon>
        <taxon>Pisciforma</taxon>
        <taxon>Baetidae</taxon>
        <taxon>Cloeon</taxon>
    </lineage>
</organism>
<comment type="caution">
    <text evidence="1">The sequence shown here is derived from an EMBL/GenBank/DDBJ whole genome shotgun (WGS) entry which is preliminary data.</text>
</comment>
<protein>
    <recommendedName>
        <fullName evidence="3">DUF3421 domain-containing protein</fullName>
    </recommendedName>
</protein>
<dbReference type="Proteomes" id="UP000494165">
    <property type="component" value="Unassembled WGS sequence"/>
</dbReference>
<name>A0A8S1DU08_9INSE</name>
<sequence>MAQNFWPYWRLYNVGNDVVPVDKLVACSPNNPIPSYVVAGLYNGSCYPQPGYVYSYGGAFGCGYFMEGTDSYVCLETDYYFLIGGNVSFRPHKQVTENLKFIVGYTKENRPIYIGTINVGGEEICGPVINGVCYAFKIEICTDGENYKYNPTVLKRLRSGFDIVMAEHFWPYWRSYKLNQNFNEKELVPCSPNNRIPSYVVAGFHKFGCYPQPGYVYTYGALIGYGYFKDGTDKGAVLQNDFLFLVGGNVSFRPHQQVPENLRYKVGTTKENRPVYIGTINIAGEELCGPVIDGVCYVFKLTIHSDDESYKVLALNKE</sequence>
<reference evidence="1 2" key="1">
    <citation type="submission" date="2020-04" db="EMBL/GenBank/DDBJ databases">
        <authorList>
            <person name="Alioto T."/>
            <person name="Alioto T."/>
            <person name="Gomez Garrido J."/>
        </authorList>
    </citation>
    <scope>NUCLEOTIDE SEQUENCE [LARGE SCALE GENOMIC DNA]</scope>
</reference>
<dbReference type="AlphaFoldDB" id="A0A8S1DU08"/>
<gene>
    <name evidence="1" type="ORF">CLODIP_2_CD12033</name>
</gene>
<evidence type="ECO:0008006" key="3">
    <source>
        <dbReference type="Google" id="ProtNLM"/>
    </source>
</evidence>
<evidence type="ECO:0000313" key="1">
    <source>
        <dbReference type="EMBL" id="CAB3384278.1"/>
    </source>
</evidence>